<protein>
    <submittedName>
        <fullName evidence="1">Uncharacterized protein</fullName>
    </submittedName>
</protein>
<evidence type="ECO:0000313" key="1">
    <source>
        <dbReference type="EMBL" id="GLK77300.1"/>
    </source>
</evidence>
<comment type="caution">
    <text evidence="1">The sequence shown here is derived from an EMBL/GenBank/DDBJ whole genome shotgun (WGS) entry which is preliminary data.</text>
</comment>
<reference evidence="1" key="2">
    <citation type="submission" date="2023-01" db="EMBL/GenBank/DDBJ databases">
        <authorList>
            <person name="Sun Q."/>
            <person name="Evtushenko L."/>
        </authorList>
    </citation>
    <scope>NUCLEOTIDE SEQUENCE</scope>
    <source>
        <strain evidence="1">VKM B-2555</strain>
    </source>
</reference>
<name>A0A9W6JK22_9HYPH</name>
<reference evidence="1" key="1">
    <citation type="journal article" date="2014" name="Int. J. Syst. Evol. Microbiol.">
        <title>Complete genome sequence of Corynebacterium casei LMG S-19264T (=DSM 44701T), isolated from a smear-ripened cheese.</title>
        <authorList>
            <consortium name="US DOE Joint Genome Institute (JGI-PGF)"/>
            <person name="Walter F."/>
            <person name="Albersmeier A."/>
            <person name="Kalinowski J."/>
            <person name="Ruckert C."/>
        </authorList>
    </citation>
    <scope>NUCLEOTIDE SEQUENCE</scope>
    <source>
        <strain evidence="1">VKM B-2555</strain>
    </source>
</reference>
<sequence length="69" mass="7441">MGLISPGGENLLDFLELRQVLSTYDGDLRDPLWWPQERPVPMRVARGPLGIPLPSMPGPKTLCGVGAGT</sequence>
<evidence type="ECO:0000313" key="2">
    <source>
        <dbReference type="Proteomes" id="UP001143364"/>
    </source>
</evidence>
<dbReference type="Proteomes" id="UP001143364">
    <property type="component" value="Unassembled WGS sequence"/>
</dbReference>
<organism evidence="1 2">
    <name type="scientific">Methylopila jiangsuensis</name>
    <dbReference type="NCBI Taxonomy" id="586230"/>
    <lineage>
        <taxon>Bacteria</taxon>
        <taxon>Pseudomonadati</taxon>
        <taxon>Pseudomonadota</taxon>
        <taxon>Alphaproteobacteria</taxon>
        <taxon>Hyphomicrobiales</taxon>
        <taxon>Methylopilaceae</taxon>
        <taxon>Methylopila</taxon>
    </lineage>
</organism>
<dbReference type="EMBL" id="BSFK01000014">
    <property type="protein sequence ID" value="GLK77300.1"/>
    <property type="molecule type" value="Genomic_DNA"/>
</dbReference>
<keyword evidence="2" id="KW-1185">Reference proteome</keyword>
<gene>
    <name evidence="1" type="ORF">GCM10008171_25540</name>
</gene>
<dbReference type="AlphaFoldDB" id="A0A9W6JK22"/>
<proteinExistence type="predicted"/>
<dbReference type="AntiFam" id="ANF00262">
    <property type="entry name" value="Sheep genome contamination of bacterial genome"/>
</dbReference>
<accession>A0A9W6JK22</accession>